<evidence type="ECO:0000313" key="1">
    <source>
        <dbReference type="EMBL" id="KAK0434676.1"/>
    </source>
</evidence>
<dbReference type="RefSeq" id="XP_060321794.1">
    <property type="nucleotide sequence ID" value="XM_060474971.1"/>
</dbReference>
<sequence>MSSLVLLAHLVSLPVSSSCTFLNLKFTFLIRTYICVSCRHHDLFLLLHFRPIKPFCRGLYVIFLIFKTYLPLHCYVSRITQRAIITD</sequence>
<protein>
    <submittedName>
        <fullName evidence="1">Uncharacterized protein</fullName>
    </submittedName>
</protein>
<gene>
    <name evidence="1" type="ORF">EV420DRAFT_1596380</name>
</gene>
<name>A0AA39J208_ARMTA</name>
<keyword evidence="2" id="KW-1185">Reference proteome</keyword>
<comment type="caution">
    <text evidence="1">The sequence shown here is derived from an EMBL/GenBank/DDBJ whole genome shotgun (WGS) entry which is preliminary data.</text>
</comment>
<dbReference type="EMBL" id="JAUEPS010000180">
    <property type="protein sequence ID" value="KAK0434676.1"/>
    <property type="molecule type" value="Genomic_DNA"/>
</dbReference>
<reference evidence="1" key="1">
    <citation type="submission" date="2023-06" db="EMBL/GenBank/DDBJ databases">
        <authorList>
            <consortium name="Lawrence Berkeley National Laboratory"/>
            <person name="Ahrendt S."/>
            <person name="Sahu N."/>
            <person name="Indic B."/>
            <person name="Wong-Bajracharya J."/>
            <person name="Merenyi Z."/>
            <person name="Ke H.-M."/>
            <person name="Monk M."/>
            <person name="Kocsube S."/>
            <person name="Drula E."/>
            <person name="Lipzen A."/>
            <person name="Balint B."/>
            <person name="Henrissat B."/>
            <person name="Andreopoulos B."/>
            <person name="Martin F.M."/>
            <person name="Harder C.B."/>
            <person name="Rigling D."/>
            <person name="Ford K.L."/>
            <person name="Foster G.D."/>
            <person name="Pangilinan J."/>
            <person name="Papanicolaou A."/>
            <person name="Barry K."/>
            <person name="LaButti K."/>
            <person name="Viragh M."/>
            <person name="Koriabine M."/>
            <person name="Yan M."/>
            <person name="Riley R."/>
            <person name="Champramary S."/>
            <person name="Plett K.L."/>
            <person name="Tsai I.J."/>
            <person name="Slot J."/>
            <person name="Sipos G."/>
            <person name="Plett J."/>
            <person name="Nagy L.G."/>
            <person name="Grigoriev I.V."/>
        </authorList>
    </citation>
    <scope>NUCLEOTIDE SEQUENCE</scope>
    <source>
        <strain evidence="1">CCBAS 213</strain>
    </source>
</reference>
<proteinExistence type="predicted"/>
<evidence type="ECO:0000313" key="2">
    <source>
        <dbReference type="Proteomes" id="UP001175211"/>
    </source>
</evidence>
<organism evidence="1 2">
    <name type="scientific">Armillaria tabescens</name>
    <name type="common">Ringless honey mushroom</name>
    <name type="synonym">Agaricus tabescens</name>
    <dbReference type="NCBI Taxonomy" id="1929756"/>
    <lineage>
        <taxon>Eukaryota</taxon>
        <taxon>Fungi</taxon>
        <taxon>Dikarya</taxon>
        <taxon>Basidiomycota</taxon>
        <taxon>Agaricomycotina</taxon>
        <taxon>Agaricomycetes</taxon>
        <taxon>Agaricomycetidae</taxon>
        <taxon>Agaricales</taxon>
        <taxon>Marasmiineae</taxon>
        <taxon>Physalacriaceae</taxon>
        <taxon>Desarmillaria</taxon>
    </lineage>
</organism>
<dbReference type="GeneID" id="85358519"/>
<dbReference type="Proteomes" id="UP001175211">
    <property type="component" value="Unassembled WGS sequence"/>
</dbReference>
<dbReference type="AlphaFoldDB" id="A0AA39J208"/>
<accession>A0AA39J208</accession>